<dbReference type="EMBL" id="CP060775">
    <property type="protein sequence ID" value="QQK42204.1"/>
    <property type="molecule type" value="Genomic_DNA"/>
</dbReference>
<evidence type="ECO:0000313" key="6">
    <source>
        <dbReference type="Proteomes" id="UP000595662"/>
    </source>
</evidence>
<evidence type="ECO:0000256" key="2">
    <source>
        <dbReference type="ARBA" id="ARBA00023315"/>
    </source>
</evidence>
<keyword evidence="2" id="KW-0012">Acyltransferase</keyword>
<dbReference type="Gene3D" id="3.40.630.30">
    <property type="match status" value="1"/>
</dbReference>
<dbReference type="VEuPathDB" id="FungiDB:PDIP_16510"/>
<feature type="domain" description="N-acetyltransferase" evidence="4">
    <location>
        <begin position="263"/>
        <end position="403"/>
    </location>
</feature>
<feature type="compositionally biased region" description="Acidic residues" evidence="3">
    <location>
        <begin position="169"/>
        <end position="185"/>
    </location>
</feature>
<evidence type="ECO:0000256" key="1">
    <source>
        <dbReference type="ARBA" id="ARBA00022679"/>
    </source>
</evidence>
<dbReference type="CDD" id="cd04301">
    <property type="entry name" value="NAT_SF"/>
    <property type="match status" value="1"/>
</dbReference>
<dbReference type="InterPro" id="IPR051635">
    <property type="entry name" value="SNAT-like"/>
</dbReference>
<dbReference type="PANTHER" id="PTHR10908:SF0">
    <property type="entry name" value="SEROTONIN N-ACETYLTRANSFERASE"/>
    <property type="match status" value="1"/>
</dbReference>
<dbReference type="InterPro" id="IPR016181">
    <property type="entry name" value="Acyl_CoA_acyltransferase"/>
</dbReference>
<dbReference type="Pfam" id="PF13673">
    <property type="entry name" value="Acetyltransf_10"/>
    <property type="match status" value="1"/>
</dbReference>
<dbReference type="PROSITE" id="PS51186">
    <property type="entry name" value="GNAT"/>
    <property type="match status" value="1"/>
</dbReference>
<feature type="region of interest" description="Disordered" evidence="3">
    <location>
        <begin position="119"/>
        <end position="148"/>
    </location>
</feature>
<keyword evidence="1 5" id="KW-0808">Transferase</keyword>
<dbReference type="AlphaFoldDB" id="A0A7T6XJD1"/>
<reference evidence="5 6" key="1">
    <citation type="submission" date="2020-08" db="EMBL/GenBank/DDBJ databases">
        <title>The completed genome sequence of the pathogenic ascomycete fungus Penicillium digitatum.</title>
        <authorList>
            <person name="Wang M."/>
        </authorList>
    </citation>
    <scope>NUCLEOTIDE SEQUENCE [LARGE SCALE GENOMIC DNA]</scope>
    <source>
        <strain evidence="5 6">PdW03</strain>
    </source>
</reference>
<dbReference type="RefSeq" id="XP_014537820.2">
    <property type="nucleotide sequence ID" value="XM_014682334.2"/>
</dbReference>
<evidence type="ECO:0000256" key="3">
    <source>
        <dbReference type="SAM" id="MobiDB-lite"/>
    </source>
</evidence>
<proteinExistence type="predicted"/>
<feature type="compositionally biased region" description="Polar residues" evidence="3">
    <location>
        <begin position="119"/>
        <end position="130"/>
    </location>
</feature>
<dbReference type="PANTHER" id="PTHR10908">
    <property type="entry name" value="SEROTONIN N-ACETYLTRANSFERASE"/>
    <property type="match status" value="1"/>
</dbReference>
<name>A0A7T6XJD1_PENDI</name>
<dbReference type="GO" id="GO:0005737">
    <property type="term" value="C:cytoplasm"/>
    <property type="evidence" value="ECO:0007669"/>
    <property type="project" value="TreeGrafter"/>
</dbReference>
<dbReference type="SUPFAM" id="SSF55729">
    <property type="entry name" value="Acyl-CoA N-acyltransferases (Nat)"/>
    <property type="match status" value="1"/>
</dbReference>
<gene>
    <name evidence="5" type="ORF">Pdw03_6105</name>
</gene>
<dbReference type="InterPro" id="IPR000182">
    <property type="entry name" value="GNAT_dom"/>
</dbReference>
<dbReference type="GO" id="GO:0004059">
    <property type="term" value="F:aralkylamine N-acetyltransferase activity"/>
    <property type="evidence" value="ECO:0007669"/>
    <property type="project" value="TreeGrafter"/>
</dbReference>
<organism evidence="5 6">
    <name type="scientific">Penicillium digitatum</name>
    <name type="common">Green mold</name>
    <dbReference type="NCBI Taxonomy" id="36651"/>
    <lineage>
        <taxon>Eukaryota</taxon>
        <taxon>Fungi</taxon>
        <taxon>Dikarya</taxon>
        <taxon>Ascomycota</taxon>
        <taxon>Pezizomycotina</taxon>
        <taxon>Eurotiomycetes</taxon>
        <taxon>Eurotiomycetidae</taxon>
        <taxon>Eurotiales</taxon>
        <taxon>Aspergillaceae</taxon>
        <taxon>Penicillium</taxon>
    </lineage>
</organism>
<evidence type="ECO:0000259" key="4">
    <source>
        <dbReference type="PROSITE" id="PS51186"/>
    </source>
</evidence>
<sequence>MCGEHGPECSTDKFLYFIGTYRPSPPLQKVPFSTSTSSGNHPGTSLKHLELSRSNCQILSNPKFTSLVFATKPGTPCTPIGRGTLVWSHPRKFRSLPLQQLWPPISQFLFQSPTMSDQSEYLSESMSGQDNGLRPLSNADDFSLGTPDNSDLSRIMSRAGIQLANGFPIDDDEDDDDDDEVDEDYATVDQDDDANDFPYWFRRPPSHNRTKLDDLHPFVQLLSASNVEDCVKVEEAFPEQERCSYDKFVYRLTRCPELSLGLFTLPLLAEGETKPRPTLVGHIIATRTSELLVTDRSMRLPANWKNERWSIEDGQPVGHEEGGNTIAIHSLAVDPKHQGKQVGSTLMKSYIHRIREAQIAERIAIIVHDHLIPFYESFGFESHGPSKCQFGGGGWVDMILEFGPEPLEE</sequence>
<protein>
    <submittedName>
        <fullName evidence="5">Acetyltransferase, GNAT family</fullName>
    </submittedName>
</protein>
<dbReference type="GeneID" id="26229974"/>
<feature type="region of interest" description="Disordered" evidence="3">
    <location>
        <begin position="165"/>
        <end position="185"/>
    </location>
</feature>
<accession>A0A7T6XJD1</accession>
<evidence type="ECO:0000313" key="5">
    <source>
        <dbReference type="EMBL" id="QQK42204.1"/>
    </source>
</evidence>
<dbReference type="KEGG" id="pdp:PDIP_16510"/>
<dbReference type="Proteomes" id="UP000595662">
    <property type="component" value="Chromosome 2"/>
</dbReference>